<comment type="caution">
    <text evidence="1">The sequence shown here is derived from an EMBL/GenBank/DDBJ whole genome shotgun (WGS) entry which is preliminary data.</text>
</comment>
<evidence type="ECO:0000313" key="1">
    <source>
        <dbReference type="EMBL" id="CAB3388761.1"/>
    </source>
</evidence>
<sequence>MNELERRLSSAKIAEDSGRGEKNVSKFSVTVVSAETGSGKTALAEILAERAQREQRSVTLVYLRNNIRGELQPFGNDEFLILDGFDSLQPGYYQRSMLRMIEALARDKIDFVVTTRPEFEDALKECLEEICPVNVVTINKLSEESQIIFLHQNLGMSKAEIKKILAKIREAHAEDLIEKVGNLAKVADFLHLNGHKIDDFYLLSKHVFEETMASVLRSTGETPGSRRYRDLYSKQVEILTKRAYDFYLGRNGQQEHDFGLETFLVSVDTFILFICVEYRAQ</sequence>
<evidence type="ECO:0000313" key="2">
    <source>
        <dbReference type="Proteomes" id="UP000494165"/>
    </source>
</evidence>
<dbReference type="OrthoDB" id="6097640at2759"/>
<name>A0A8S1DXB6_9INSE</name>
<keyword evidence="2" id="KW-1185">Reference proteome</keyword>
<dbReference type="InterPro" id="IPR027417">
    <property type="entry name" value="P-loop_NTPase"/>
</dbReference>
<reference evidence="1 2" key="1">
    <citation type="submission" date="2020-04" db="EMBL/GenBank/DDBJ databases">
        <authorList>
            <person name="Alioto T."/>
            <person name="Alioto T."/>
            <person name="Gomez Garrido J."/>
        </authorList>
    </citation>
    <scope>NUCLEOTIDE SEQUENCE [LARGE SCALE GENOMIC DNA]</scope>
</reference>
<protein>
    <submittedName>
        <fullName evidence="1">Uncharacterized protein</fullName>
    </submittedName>
</protein>
<accession>A0A8S1DXB6</accession>
<dbReference type="Gene3D" id="3.40.50.300">
    <property type="entry name" value="P-loop containing nucleotide triphosphate hydrolases"/>
    <property type="match status" value="1"/>
</dbReference>
<dbReference type="SUPFAM" id="SSF52540">
    <property type="entry name" value="P-loop containing nucleoside triphosphate hydrolases"/>
    <property type="match status" value="1"/>
</dbReference>
<proteinExistence type="predicted"/>
<gene>
    <name evidence="1" type="ORF">CLODIP_2_CD12715</name>
</gene>
<dbReference type="CDD" id="cd01983">
    <property type="entry name" value="SIMIBI"/>
    <property type="match status" value="1"/>
</dbReference>
<dbReference type="AlphaFoldDB" id="A0A8S1DXB6"/>
<dbReference type="EMBL" id="CADEPI010000895">
    <property type="protein sequence ID" value="CAB3388761.1"/>
    <property type="molecule type" value="Genomic_DNA"/>
</dbReference>
<dbReference type="Proteomes" id="UP000494165">
    <property type="component" value="Unassembled WGS sequence"/>
</dbReference>
<organism evidence="1 2">
    <name type="scientific">Cloeon dipterum</name>
    <dbReference type="NCBI Taxonomy" id="197152"/>
    <lineage>
        <taxon>Eukaryota</taxon>
        <taxon>Metazoa</taxon>
        <taxon>Ecdysozoa</taxon>
        <taxon>Arthropoda</taxon>
        <taxon>Hexapoda</taxon>
        <taxon>Insecta</taxon>
        <taxon>Pterygota</taxon>
        <taxon>Palaeoptera</taxon>
        <taxon>Ephemeroptera</taxon>
        <taxon>Pisciforma</taxon>
        <taxon>Baetidae</taxon>
        <taxon>Cloeon</taxon>
    </lineage>
</organism>